<dbReference type="eggNOG" id="COG2062">
    <property type="taxonomic scope" value="Bacteria"/>
</dbReference>
<evidence type="ECO:0000313" key="1">
    <source>
        <dbReference type="EMBL" id="ABG62814.1"/>
    </source>
</evidence>
<dbReference type="Pfam" id="PF00300">
    <property type="entry name" value="His_Phos_1"/>
    <property type="match status" value="1"/>
</dbReference>
<dbReference type="SMART" id="SM00855">
    <property type="entry name" value="PGAM"/>
    <property type="match status" value="1"/>
</dbReference>
<accession>Q11IG1</accession>
<protein>
    <submittedName>
        <fullName evidence="1">Putative phosphohistidine phosphatase, SixA</fullName>
    </submittedName>
</protein>
<reference evidence="1" key="1">
    <citation type="submission" date="2006-06" db="EMBL/GenBank/DDBJ databases">
        <title>Complete sequence of chromosome of Chelativorans sp. BNC1.</title>
        <authorList>
            <consortium name="US DOE Joint Genome Institute"/>
            <person name="Copeland A."/>
            <person name="Lucas S."/>
            <person name="Lapidus A."/>
            <person name="Barry K."/>
            <person name="Detter J.C."/>
            <person name="Glavina del Rio T."/>
            <person name="Hammon N."/>
            <person name="Israni S."/>
            <person name="Dalin E."/>
            <person name="Tice H."/>
            <person name="Pitluck S."/>
            <person name="Chertkov O."/>
            <person name="Brettin T."/>
            <person name="Bruce D."/>
            <person name="Han C."/>
            <person name="Tapia R."/>
            <person name="Gilna P."/>
            <person name="Schmutz J."/>
            <person name="Larimer F."/>
            <person name="Land M."/>
            <person name="Hauser L."/>
            <person name="Kyrpides N."/>
            <person name="Mikhailova N."/>
            <person name="Richardson P."/>
        </authorList>
    </citation>
    <scope>NUCLEOTIDE SEQUENCE</scope>
    <source>
        <strain evidence="1">BNC1</strain>
    </source>
</reference>
<gene>
    <name evidence="1" type="ordered locus">Meso_1418</name>
</gene>
<dbReference type="InterPro" id="IPR013078">
    <property type="entry name" value="His_Pase_superF_clade-1"/>
</dbReference>
<dbReference type="AlphaFoldDB" id="Q11IG1"/>
<dbReference type="EMBL" id="CP000390">
    <property type="protein sequence ID" value="ABG62814.1"/>
    <property type="molecule type" value="Genomic_DNA"/>
</dbReference>
<organism evidence="1">
    <name type="scientific">Chelativorans sp. (strain BNC1)</name>
    <dbReference type="NCBI Taxonomy" id="266779"/>
    <lineage>
        <taxon>Bacteria</taxon>
        <taxon>Pseudomonadati</taxon>
        <taxon>Pseudomonadota</taxon>
        <taxon>Alphaproteobacteria</taxon>
        <taxon>Hyphomicrobiales</taxon>
        <taxon>Phyllobacteriaceae</taxon>
        <taxon>Chelativorans</taxon>
    </lineage>
</organism>
<dbReference type="PANTHER" id="PTHR47623:SF1">
    <property type="entry name" value="OS09G0287300 PROTEIN"/>
    <property type="match status" value="1"/>
</dbReference>
<dbReference type="STRING" id="266779.Meso_1418"/>
<proteinExistence type="predicted"/>
<dbReference type="CDD" id="cd07067">
    <property type="entry name" value="HP_PGM_like"/>
    <property type="match status" value="1"/>
</dbReference>
<dbReference type="OrthoDB" id="9810154at2"/>
<sequence length="166" mass="17897">MYRLYLLRHAEASHATAGAHDFDRVLSDRGWQDGVELGRAMKTAGYLPSSVLCSSAVRASQTWEAVRQGLEALSIEVSYLPELYRGDAADCRILIMTSPVESSLLVIGHNPAIQELAHLLLRGSEARMAASAGFAPGTLAVLDFPEPLQNLAPRTGTLVAVLSPRK</sequence>
<dbReference type="PANTHER" id="PTHR47623">
    <property type="entry name" value="OS09G0287300 PROTEIN"/>
    <property type="match status" value="1"/>
</dbReference>
<dbReference type="HOGENOM" id="CLU_084603_2_3_5"/>
<dbReference type="SUPFAM" id="SSF53254">
    <property type="entry name" value="Phosphoglycerate mutase-like"/>
    <property type="match status" value="1"/>
</dbReference>
<name>Q11IG1_CHESB</name>
<dbReference type="KEGG" id="mes:Meso_1418"/>
<dbReference type="Gene3D" id="3.40.50.1240">
    <property type="entry name" value="Phosphoglycerate mutase-like"/>
    <property type="match status" value="1"/>
</dbReference>
<dbReference type="InterPro" id="IPR029033">
    <property type="entry name" value="His_PPase_superfam"/>
</dbReference>